<sequence>MKFSIITPVFNSFHLMKSYFFNLENQIFKDFEVIIIDDSSTDKSYENIIKYKESSNLNIKVLRSRNNMGPGIARNIGLSEAVGQYIIFLDSDDYIDLNCLFDINLIIEKNKCDCVIFDYYHQKGSNKKYGVSIPKQPEGFVDIKTAIANSTGSVCCKVYKRENIEQNGIRFPQLQRFEDMVFNKLALSSSKEIFYLKKPLYYYVKHEESIVHNINYQNTIYAVSAFNIVEEKLKFQYPNEVEAIFIKEVLYSTIMLLISLEKKRHDILYQINKYNGKYPNWSKNNYIKYFAFHQKVVLFMIKHKFFIGLKFMSYLKSKLK</sequence>
<dbReference type="SUPFAM" id="SSF53448">
    <property type="entry name" value="Nucleotide-diphospho-sugar transferases"/>
    <property type="match status" value="1"/>
</dbReference>
<dbReference type="Pfam" id="PF00535">
    <property type="entry name" value="Glycos_transf_2"/>
    <property type="match status" value="1"/>
</dbReference>
<dbReference type="PANTHER" id="PTHR22916:SF3">
    <property type="entry name" value="UDP-GLCNAC:BETAGAL BETA-1,3-N-ACETYLGLUCOSAMINYLTRANSFERASE-LIKE PROTEIN 1"/>
    <property type="match status" value="1"/>
</dbReference>
<dbReference type="EMBL" id="CVTD020000015">
    <property type="protein sequence ID" value="CRZ34497.1"/>
    <property type="molecule type" value="Genomic_DNA"/>
</dbReference>
<organism evidence="2 3">
    <name type="scientific">Herbinix hemicellulosilytica</name>
    <dbReference type="NCBI Taxonomy" id="1564487"/>
    <lineage>
        <taxon>Bacteria</taxon>
        <taxon>Bacillati</taxon>
        <taxon>Bacillota</taxon>
        <taxon>Clostridia</taxon>
        <taxon>Lachnospirales</taxon>
        <taxon>Lachnospiraceae</taxon>
        <taxon>Herbinix</taxon>
    </lineage>
</organism>
<dbReference type="InterPro" id="IPR001173">
    <property type="entry name" value="Glyco_trans_2-like"/>
</dbReference>
<dbReference type="Proteomes" id="UP000236497">
    <property type="component" value="Unassembled WGS sequence"/>
</dbReference>
<name>A0A0H5SG77_HERHM</name>
<dbReference type="InterPro" id="IPR029044">
    <property type="entry name" value="Nucleotide-diphossugar_trans"/>
</dbReference>
<dbReference type="GO" id="GO:0016758">
    <property type="term" value="F:hexosyltransferase activity"/>
    <property type="evidence" value="ECO:0007669"/>
    <property type="project" value="UniProtKB-ARBA"/>
</dbReference>
<evidence type="ECO:0000313" key="2">
    <source>
        <dbReference type="EMBL" id="CRZ34497.1"/>
    </source>
</evidence>
<evidence type="ECO:0000313" key="3">
    <source>
        <dbReference type="Proteomes" id="UP000236497"/>
    </source>
</evidence>
<accession>A0A0H5SG77</accession>
<reference evidence="2 3" key="1">
    <citation type="submission" date="2015-06" db="EMBL/GenBank/DDBJ databases">
        <authorList>
            <person name="Wibberg Daniel"/>
        </authorList>
    </citation>
    <scope>NUCLEOTIDE SEQUENCE [LARGE SCALE GENOMIC DNA]</scope>
    <source>
        <strain evidence="2 3">T3/55T</strain>
    </source>
</reference>
<dbReference type="PANTHER" id="PTHR22916">
    <property type="entry name" value="GLYCOSYLTRANSFERASE"/>
    <property type="match status" value="1"/>
</dbReference>
<feature type="domain" description="Glycosyltransferase 2-like" evidence="1">
    <location>
        <begin position="4"/>
        <end position="165"/>
    </location>
</feature>
<dbReference type="CDD" id="cd00761">
    <property type="entry name" value="Glyco_tranf_GTA_type"/>
    <property type="match status" value="1"/>
</dbReference>
<protein>
    <recommendedName>
        <fullName evidence="1">Glycosyltransferase 2-like domain-containing protein</fullName>
    </recommendedName>
</protein>
<dbReference type="Gene3D" id="3.90.550.10">
    <property type="entry name" value="Spore Coat Polysaccharide Biosynthesis Protein SpsA, Chain A"/>
    <property type="match status" value="1"/>
</dbReference>
<evidence type="ECO:0000259" key="1">
    <source>
        <dbReference type="Pfam" id="PF00535"/>
    </source>
</evidence>
<dbReference type="AlphaFoldDB" id="A0A0H5SG77"/>
<keyword evidence="3" id="KW-1185">Reference proteome</keyword>
<proteinExistence type="predicted"/>
<dbReference type="RefSeq" id="WP_158245908.1">
    <property type="nucleotide sequence ID" value="NZ_CVTD020000015.1"/>
</dbReference>
<gene>
    <name evidence="2" type="ORF">HHT355_1295</name>
</gene>